<feature type="compositionally biased region" description="Gly residues" evidence="1">
    <location>
        <begin position="45"/>
        <end position="57"/>
    </location>
</feature>
<evidence type="ECO:0000259" key="2">
    <source>
        <dbReference type="PROSITE" id="PS51471"/>
    </source>
</evidence>
<feature type="domain" description="Fe2OG dioxygenase" evidence="2">
    <location>
        <begin position="346"/>
        <end position="466"/>
    </location>
</feature>
<dbReference type="Pfam" id="PF14226">
    <property type="entry name" value="DIOX_N"/>
    <property type="match status" value="1"/>
</dbReference>
<name>K0SCL6_THAOC</name>
<dbReference type="InterPro" id="IPR005123">
    <property type="entry name" value="Oxoglu/Fe-dep_dioxygenase_dom"/>
</dbReference>
<gene>
    <name evidence="3" type="ORF">THAOC_16264</name>
</gene>
<dbReference type="InterPro" id="IPR044861">
    <property type="entry name" value="IPNS-like_FE2OG_OXY"/>
</dbReference>
<dbReference type="PANTHER" id="PTHR47990">
    <property type="entry name" value="2-OXOGLUTARATE (2OG) AND FE(II)-DEPENDENT OXYGENASE SUPERFAMILY PROTEIN-RELATED"/>
    <property type="match status" value="1"/>
</dbReference>
<dbReference type="InterPro" id="IPR050231">
    <property type="entry name" value="Iron_ascorbate_oxido_reductase"/>
</dbReference>
<dbReference type="Proteomes" id="UP000266841">
    <property type="component" value="Unassembled WGS sequence"/>
</dbReference>
<dbReference type="AlphaFoldDB" id="K0SCL6"/>
<organism evidence="3 4">
    <name type="scientific">Thalassiosira oceanica</name>
    <name type="common">Marine diatom</name>
    <dbReference type="NCBI Taxonomy" id="159749"/>
    <lineage>
        <taxon>Eukaryota</taxon>
        <taxon>Sar</taxon>
        <taxon>Stramenopiles</taxon>
        <taxon>Ochrophyta</taxon>
        <taxon>Bacillariophyta</taxon>
        <taxon>Coscinodiscophyceae</taxon>
        <taxon>Thalassiosirophycidae</taxon>
        <taxon>Thalassiosirales</taxon>
        <taxon>Thalassiosiraceae</taxon>
        <taxon>Thalassiosira</taxon>
    </lineage>
</organism>
<evidence type="ECO:0000313" key="4">
    <source>
        <dbReference type="Proteomes" id="UP000266841"/>
    </source>
</evidence>
<reference evidence="3 4" key="1">
    <citation type="journal article" date="2012" name="Genome Biol.">
        <title>Genome and low-iron response of an oceanic diatom adapted to chronic iron limitation.</title>
        <authorList>
            <person name="Lommer M."/>
            <person name="Specht M."/>
            <person name="Roy A.S."/>
            <person name="Kraemer L."/>
            <person name="Andreson R."/>
            <person name="Gutowska M.A."/>
            <person name="Wolf J."/>
            <person name="Bergner S.V."/>
            <person name="Schilhabel M.B."/>
            <person name="Klostermeier U.C."/>
            <person name="Beiko R.G."/>
            <person name="Rosenstiel P."/>
            <person name="Hippler M."/>
            <person name="Laroche J."/>
        </authorList>
    </citation>
    <scope>NUCLEOTIDE SEQUENCE [LARGE SCALE GENOMIC DNA]</scope>
    <source>
        <strain evidence="3 4">CCMP1005</strain>
    </source>
</reference>
<feature type="compositionally biased region" description="Basic and acidic residues" evidence="1">
    <location>
        <begin position="15"/>
        <end position="25"/>
    </location>
</feature>
<proteinExistence type="predicted"/>
<accession>K0SCL6</accession>
<comment type="caution">
    <text evidence="3">The sequence shown here is derived from an EMBL/GenBank/DDBJ whole genome shotgun (WGS) entry which is preliminary data.</text>
</comment>
<evidence type="ECO:0000313" key="3">
    <source>
        <dbReference type="EMBL" id="EJK63100.1"/>
    </source>
</evidence>
<sequence>GNQQLRRGLRLLRRRLGEEGGHEARQAAAPEEGQEGPRGLPRGVPGSGPGVPPGGRGTALEVDKENKARAPQSAPFVHIPADVESAPADAAGGYEDADFGSALYGRHIYVLLLVFVVLAAVAEGGPNSTLTSGSRVCSEDDDNGKDVYESRMDWQNHEDKEYIKVVQEALSFASRLKDNPHQFVITEDDGDNNVPVIDLSLNDEIVAQDLFDAASKWGFFQVTNHGLGQNLIDEMFDVNRRFMALNDTIKATYKFDRKAICGYEKATQVHPSSGIPDIKENFLMAARKGAMNDFWPMEMPDFELKTKQFIKESHQLGTRLLHLLEMKLGMAQGQITDYNTLWGDESKCVLRLLHYPATDGVIGYKNQNQWRAAPHTDFALLTLLFQKVGEEGLQCAQRHHTKEVTESHPLGWQPVPPLDGAITVNIGDMLQRWSSDKLVSNLHRVVMPTGEDAKKSRYSMAFFLQPDDSTIIESEKYETVTALQMIQGRVRAYWPTAEEDRGETMENTGKGN</sequence>
<evidence type="ECO:0000256" key="1">
    <source>
        <dbReference type="SAM" id="MobiDB-lite"/>
    </source>
</evidence>
<dbReference type="InterPro" id="IPR026992">
    <property type="entry name" value="DIOX_N"/>
</dbReference>
<dbReference type="InterPro" id="IPR027443">
    <property type="entry name" value="IPNS-like_sf"/>
</dbReference>
<dbReference type="Gene3D" id="2.60.120.330">
    <property type="entry name" value="B-lactam Antibiotic, Isopenicillin N Synthase, Chain"/>
    <property type="match status" value="1"/>
</dbReference>
<dbReference type="PROSITE" id="PS51471">
    <property type="entry name" value="FE2OG_OXY"/>
    <property type="match status" value="1"/>
</dbReference>
<dbReference type="OrthoDB" id="288590at2759"/>
<feature type="region of interest" description="Disordered" evidence="1">
    <location>
        <begin position="1"/>
        <end position="59"/>
    </location>
</feature>
<keyword evidence="4" id="KW-1185">Reference proteome</keyword>
<feature type="non-terminal residue" evidence="3">
    <location>
        <position position="1"/>
    </location>
</feature>
<dbReference type="SUPFAM" id="SSF51197">
    <property type="entry name" value="Clavaminate synthase-like"/>
    <property type="match status" value="1"/>
</dbReference>
<dbReference type="eggNOG" id="KOG0143">
    <property type="taxonomic scope" value="Eukaryota"/>
</dbReference>
<protein>
    <recommendedName>
        <fullName evidence="2">Fe2OG dioxygenase domain-containing protein</fullName>
    </recommendedName>
</protein>
<dbReference type="EMBL" id="AGNL01018434">
    <property type="protein sequence ID" value="EJK63100.1"/>
    <property type="molecule type" value="Genomic_DNA"/>
</dbReference>
<dbReference type="Pfam" id="PF03171">
    <property type="entry name" value="2OG-FeII_Oxy"/>
    <property type="match status" value="1"/>
</dbReference>